<dbReference type="Pfam" id="PF02746">
    <property type="entry name" value="MR_MLE_N"/>
    <property type="match status" value="1"/>
</dbReference>
<dbReference type="EC" id="4.2.1.113" evidence="6 7"/>
<dbReference type="InterPro" id="IPR010197">
    <property type="entry name" value="OSBS/NAAAR"/>
</dbReference>
<dbReference type="SFLD" id="SFLDS00001">
    <property type="entry name" value="Enolase"/>
    <property type="match status" value="1"/>
</dbReference>
<evidence type="ECO:0000256" key="1">
    <source>
        <dbReference type="ARBA" id="ARBA00001968"/>
    </source>
</evidence>
<comment type="catalytic activity">
    <reaction evidence="7">
        <text>(1R,6R)-6-hydroxy-2-succinyl-cyclohexa-2,4-diene-1-carboxylate = 2-succinylbenzoate + H2O</text>
        <dbReference type="Rhea" id="RHEA:10196"/>
        <dbReference type="ChEBI" id="CHEBI:15377"/>
        <dbReference type="ChEBI" id="CHEBI:18325"/>
        <dbReference type="ChEBI" id="CHEBI:58689"/>
        <dbReference type="EC" id="4.2.1.113"/>
    </reaction>
</comment>
<keyword evidence="3 7" id="KW-0479">Metal-binding</keyword>
<comment type="pathway">
    <text evidence="7">Quinol/quinone metabolism; menaquinone biosynthesis.</text>
</comment>
<dbReference type="EMBL" id="MDKC01000033">
    <property type="protein sequence ID" value="ODG90897.1"/>
    <property type="molecule type" value="Genomic_DNA"/>
</dbReference>
<feature type="binding site" evidence="7">
    <location>
        <position position="213"/>
    </location>
    <ligand>
        <name>Mg(2+)</name>
        <dbReference type="ChEBI" id="CHEBI:18420"/>
    </ligand>
</feature>
<dbReference type="InterPro" id="IPR036849">
    <property type="entry name" value="Enolase-like_C_sf"/>
</dbReference>
<keyword evidence="4 7" id="KW-0460">Magnesium</keyword>
<dbReference type="SFLD" id="SFLDF00009">
    <property type="entry name" value="o-succinylbenzoate_synthase"/>
    <property type="match status" value="1"/>
</dbReference>
<dbReference type="CDD" id="cd03317">
    <property type="entry name" value="NAAAR"/>
    <property type="match status" value="1"/>
</dbReference>
<dbReference type="SUPFAM" id="SSF51604">
    <property type="entry name" value="Enolase C-terminal domain-like"/>
    <property type="match status" value="1"/>
</dbReference>
<feature type="domain" description="Mandelate racemase/muconate lactonizing enzyme C-terminal" evidence="8">
    <location>
        <begin position="142"/>
        <end position="234"/>
    </location>
</feature>
<dbReference type="Gene3D" id="3.20.20.120">
    <property type="entry name" value="Enolase-like C-terminal domain"/>
    <property type="match status" value="1"/>
</dbReference>
<comment type="pathway">
    <text evidence="7">Quinol/quinone metabolism; 1,4-dihydroxy-2-naphthoate biosynthesis; 1,4-dihydroxy-2-naphthoate from chorismate: step 4/7.</text>
</comment>
<reference evidence="9 10" key="1">
    <citation type="submission" date="2016-07" db="EMBL/GenBank/DDBJ databases">
        <authorList>
            <person name="Townsley L."/>
            <person name="Shank E.A."/>
        </authorList>
    </citation>
    <scope>NUCLEOTIDE SEQUENCE [LARGE SCALE GENOMIC DNA]</scope>
    <source>
        <strain evidence="9 10">CH01</strain>
    </source>
</reference>
<evidence type="ECO:0000313" key="9">
    <source>
        <dbReference type="EMBL" id="ODG90897.1"/>
    </source>
</evidence>
<evidence type="ECO:0000256" key="3">
    <source>
        <dbReference type="ARBA" id="ARBA00022723"/>
    </source>
</evidence>
<gene>
    <name evidence="7" type="primary">menC</name>
    <name evidence="9" type="ORF">BED47_10675</name>
</gene>
<evidence type="ECO:0000256" key="6">
    <source>
        <dbReference type="ARBA" id="ARBA00029491"/>
    </source>
</evidence>
<name>A0ABX2ZQY1_9BACI</name>
<dbReference type="PANTHER" id="PTHR48073:SF5">
    <property type="entry name" value="O-SUCCINYLBENZOATE SYNTHASE"/>
    <property type="match status" value="1"/>
</dbReference>
<dbReference type="RefSeq" id="WP_069034759.1">
    <property type="nucleotide sequence ID" value="NZ_MDKC01000033.1"/>
</dbReference>
<sequence length="374" mass="42065">MLIRQIELFLIEQPLKVPFKTSYGTYEKRESIIVKILDANGICGYGEVVAFSEPWYTEETIQTALHTLQDFFIPILFKKQFNHPSDVATRFNQFKGNQMAKSGLEGAVWDLYSKLNSISLAQALGGNKAEIPVGVVISIDEPIKMLKQISAYITEGYERFKIKVSKENDYEIVSTIRNSYPTIPLMIDANSDYSIEDIPKLKKLDEFNLLMIEQPFGDRQFIEHAILQKEISTPVCLDESICSLEDIQIAYELNACKIITVKPGRVGGLTKSIEIHDYCVEKNIPIWVGGMIETGISRIQNVALASLPGFTIPGDISASSRHWEHDLIFPEVALINGKVKVPVGPGLGVEVDEERIRSISKKIYKYTSLVEITK</sequence>
<dbReference type="NCBIfam" id="TIGR01928">
    <property type="entry name" value="menC_lowGC_arch"/>
    <property type="match status" value="1"/>
</dbReference>
<feature type="binding site" evidence="7">
    <location>
        <position position="238"/>
    </location>
    <ligand>
        <name>Mg(2+)</name>
        <dbReference type="ChEBI" id="CHEBI:18420"/>
    </ligand>
</feature>
<keyword evidence="10" id="KW-1185">Reference proteome</keyword>
<feature type="binding site" evidence="7">
    <location>
        <position position="188"/>
    </location>
    <ligand>
        <name>Mg(2+)</name>
        <dbReference type="ChEBI" id="CHEBI:18420"/>
    </ligand>
</feature>
<keyword evidence="5 7" id="KW-0456">Lyase</keyword>
<dbReference type="Pfam" id="PF13378">
    <property type="entry name" value="MR_MLE_C"/>
    <property type="match status" value="1"/>
</dbReference>
<dbReference type="HAMAP" id="MF_01933">
    <property type="entry name" value="MenC_2"/>
    <property type="match status" value="1"/>
</dbReference>
<dbReference type="Gene3D" id="3.30.390.10">
    <property type="entry name" value="Enolase-like, N-terminal domain"/>
    <property type="match status" value="1"/>
</dbReference>
<dbReference type="InterPro" id="IPR013342">
    <property type="entry name" value="Mandelate_racemase_C"/>
</dbReference>
<dbReference type="PANTHER" id="PTHR48073">
    <property type="entry name" value="O-SUCCINYLBENZOATE SYNTHASE-RELATED"/>
    <property type="match status" value="1"/>
</dbReference>
<evidence type="ECO:0000313" key="10">
    <source>
        <dbReference type="Proteomes" id="UP000094580"/>
    </source>
</evidence>
<evidence type="ECO:0000256" key="7">
    <source>
        <dbReference type="HAMAP-Rule" id="MF_01933"/>
    </source>
</evidence>
<comment type="cofactor">
    <cofactor evidence="1 7">
        <name>a divalent metal cation</name>
        <dbReference type="ChEBI" id="CHEBI:60240"/>
    </cofactor>
</comment>
<dbReference type="InterPro" id="IPR029017">
    <property type="entry name" value="Enolase-like_N"/>
</dbReference>
<comment type="function">
    <text evidence="7">Converts 2-succinyl-6-hydroxy-2,4-cyclohexadiene-1-carboxylate (SHCHC) to 2-succinylbenzoate (OSB).</text>
</comment>
<feature type="active site" description="Proton donor" evidence="7">
    <location>
        <position position="163"/>
    </location>
</feature>
<accession>A0ABX2ZQY1</accession>
<dbReference type="InterPro" id="IPR013341">
    <property type="entry name" value="Mandelate_racemase_N_dom"/>
</dbReference>
<dbReference type="InterPro" id="IPR029065">
    <property type="entry name" value="Enolase_C-like"/>
</dbReference>
<organism evidence="9 10">
    <name type="scientific">Gottfriedia luciferensis</name>
    <dbReference type="NCBI Taxonomy" id="178774"/>
    <lineage>
        <taxon>Bacteria</taxon>
        <taxon>Bacillati</taxon>
        <taxon>Bacillota</taxon>
        <taxon>Bacilli</taxon>
        <taxon>Bacillales</taxon>
        <taxon>Bacillaceae</taxon>
        <taxon>Gottfriedia</taxon>
    </lineage>
</organism>
<dbReference type="Proteomes" id="UP000094580">
    <property type="component" value="Unassembled WGS sequence"/>
</dbReference>
<dbReference type="SMART" id="SM00922">
    <property type="entry name" value="MR_MLE"/>
    <property type="match status" value="1"/>
</dbReference>
<evidence type="ECO:0000256" key="2">
    <source>
        <dbReference type="ARBA" id="ARBA00022428"/>
    </source>
</evidence>
<dbReference type="SFLD" id="SFLDG00180">
    <property type="entry name" value="muconate_cycloisomerase"/>
    <property type="match status" value="1"/>
</dbReference>
<comment type="similarity">
    <text evidence="7">Belongs to the mandelate racemase/muconate lactonizing enzyme family. MenC type 2 subfamily.</text>
</comment>
<comment type="caution">
    <text evidence="9">The sequence shown here is derived from an EMBL/GenBank/DDBJ whole genome shotgun (WGS) entry which is preliminary data.</text>
</comment>
<protein>
    <recommendedName>
        <fullName evidence="6 7">o-succinylbenzoate synthase</fullName>
        <shortName evidence="7">OSB synthase</shortName>
        <shortName evidence="7">OSBS</shortName>
        <ecNumber evidence="6 7">4.2.1.113</ecNumber>
    </recommendedName>
    <alternativeName>
        <fullName evidence="7">4-(2'-carboxyphenyl)-4-oxybutyric acid synthase</fullName>
    </alternativeName>
    <alternativeName>
        <fullName evidence="7">o-succinylbenzoic acid synthase</fullName>
    </alternativeName>
</protein>
<evidence type="ECO:0000256" key="4">
    <source>
        <dbReference type="ARBA" id="ARBA00022842"/>
    </source>
</evidence>
<dbReference type="SUPFAM" id="SSF54826">
    <property type="entry name" value="Enolase N-terminal domain-like"/>
    <property type="match status" value="1"/>
</dbReference>
<feature type="active site" description="Proton acceptor" evidence="7">
    <location>
        <position position="262"/>
    </location>
</feature>
<keyword evidence="2 7" id="KW-0474">Menaquinone biosynthesis</keyword>
<evidence type="ECO:0000256" key="5">
    <source>
        <dbReference type="ARBA" id="ARBA00023239"/>
    </source>
</evidence>
<proteinExistence type="inferred from homology"/>
<dbReference type="InterPro" id="IPR047585">
    <property type="entry name" value="MenC"/>
</dbReference>
<evidence type="ECO:0000259" key="8">
    <source>
        <dbReference type="SMART" id="SM00922"/>
    </source>
</evidence>